<keyword evidence="4" id="KW-1185">Reference proteome</keyword>
<sequence>MDFDRKSAVSSFYGGRRSSFDALNSELPAPSSHATPSHRARVDSSSSFFNPDAVGAGPAVLPQGAGFAGYNRMSYMDPGRVEPVKGGYDEEEAEPSNAGGREGPGWDIYADFNNAGPRYSTAFRKDTGRSDSSYREIGPSAPRFKDEEPAVGPNGPVEMVTVPTLGPEWKADELYHASKMDRKEEKWQSRKQKWKAWNRNETGLCGSWFTRKFTAWFMFAFLVVLAVVLAITLPRVPAFAFNSSTPLINATGSFAQSIPYEFSRAPANFSFPAFASLELETSSNFVPMTLTRLDGQVFDLNSGMLVGTGSMGKLTLPAKSFIPVQLPLNFTYIASNDSDPTWANWYNACKNTGAVTGGIRPGLQFRIVLQMTILGLIGHPSTSTQVTNAPCPWELPINAA</sequence>
<feature type="region of interest" description="Disordered" evidence="1">
    <location>
        <begin position="85"/>
        <end position="104"/>
    </location>
</feature>
<dbReference type="InParanoid" id="A0A067QF17"/>
<protein>
    <submittedName>
        <fullName evidence="3">Uncharacterized protein</fullName>
    </submittedName>
</protein>
<dbReference type="AlphaFoldDB" id="A0A067QF17"/>
<evidence type="ECO:0000256" key="2">
    <source>
        <dbReference type="SAM" id="Phobius"/>
    </source>
</evidence>
<keyword evidence="2" id="KW-0812">Transmembrane</keyword>
<dbReference type="STRING" id="933084.A0A067QF17"/>
<evidence type="ECO:0000256" key="1">
    <source>
        <dbReference type="SAM" id="MobiDB-lite"/>
    </source>
</evidence>
<feature type="region of interest" description="Disordered" evidence="1">
    <location>
        <begin position="121"/>
        <end position="154"/>
    </location>
</feature>
<evidence type="ECO:0000313" key="4">
    <source>
        <dbReference type="Proteomes" id="UP000027265"/>
    </source>
</evidence>
<name>A0A067QF17_9AGAM</name>
<evidence type="ECO:0000313" key="3">
    <source>
        <dbReference type="EMBL" id="KDQ62097.1"/>
    </source>
</evidence>
<feature type="compositionally biased region" description="Basic and acidic residues" evidence="1">
    <location>
        <begin position="123"/>
        <end position="134"/>
    </location>
</feature>
<dbReference type="HOGENOM" id="CLU_053753_0_0_1"/>
<accession>A0A067QF17</accession>
<feature type="transmembrane region" description="Helical" evidence="2">
    <location>
        <begin position="213"/>
        <end position="233"/>
    </location>
</feature>
<dbReference type="EMBL" id="KL197711">
    <property type="protein sequence ID" value="KDQ62097.1"/>
    <property type="molecule type" value="Genomic_DNA"/>
</dbReference>
<proteinExistence type="predicted"/>
<dbReference type="OrthoDB" id="5582002at2759"/>
<feature type="region of interest" description="Disordered" evidence="1">
    <location>
        <begin position="1"/>
        <end position="49"/>
    </location>
</feature>
<organism evidence="3 4">
    <name type="scientific">Jaapia argillacea MUCL 33604</name>
    <dbReference type="NCBI Taxonomy" id="933084"/>
    <lineage>
        <taxon>Eukaryota</taxon>
        <taxon>Fungi</taxon>
        <taxon>Dikarya</taxon>
        <taxon>Basidiomycota</taxon>
        <taxon>Agaricomycotina</taxon>
        <taxon>Agaricomycetes</taxon>
        <taxon>Agaricomycetidae</taxon>
        <taxon>Jaapiales</taxon>
        <taxon>Jaapiaceae</taxon>
        <taxon>Jaapia</taxon>
    </lineage>
</organism>
<keyword evidence="2" id="KW-1133">Transmembrane helix</keyword>
<gene>
    <name evidence="3" type="ORF">JAAARDRAFT_30001</name>
</gene>
<reference evidence="4" key="1">
    <citation type="journal article" date="2014" name="Proc. Natl. Acad. Sci. U.S.A.">
        <title>Extensive sampling of basidiomycete genomes demonstrates inadequacy of the white-rot/brown-rot paradigm for wood decay fungi.</title>
        <authorList>
            <person name="Riley R."/>
            <person name="Salamov A.A."/>
            <person name="Brown D.W."/>
            <person name="Nagy L.G."/>
            <person name="Floudas D."/>
            <person name="Held B.W."/>
            <person name="Levasseur A."/>
            <person name="Lombard V."/>
            <person name="Morin E."/>
            <person name="Otillar R."/>
            <person name="Lindquist E.A."/>
            <person name="Sun H."/>
            <person name="LaButti K.M."/>
            <person name="Schmutz J."/>
            <person name="Jabbour D."/>
            <person name="Luo H."/>
            <person name="Baker S.E."/>
            <person name="Pisabarro A.G."/>
            <person name="Walton J.D."/>
            <person name="Blanchette R.A."/>
            <person name="Henrissat B."/>
            <person name="Martin F."/>
            <person name="Cullen D."/>
            <person name="Hibbett D.S."/>
            <person name="Grigoriev I.V."/>
        </authorList>
    </citation>
    <scope>NUCLEOTIDE SEQUENCE [LARGE SCALE GENOMIC DNA]</scope>
    <source>
        <strain evidence="4">MUCL 33604</strain>
    </source>
</reference>
<keyword evidence="2" id="KW-0472">Membrane</keyword>
<dbReference type="Proteomes" id="UP000027265">
    <property type="component" value="Unassembled WGS sequence"/>
</dbReference>